<reference evidence="1 2" key="1">
    <citation type="submission" date="2021-06" db="EMBL/GenBank/DDBJ databases">
        <title>Caerostris darwini draft genome.</title>
        <authorList>
            <person name="Kono N."/>
            <person name="Arakawa K."/>
        </authorList>
    </citation>
    <scope>NUCLEOTIDE SEQUENCE [LARGE SCALE GENOMIC DNA]</scope>
</reference>
<comment type="caution">
    <text evidence="1">The sequence shown here is derived from an EMBL/GenBank/DDBJ whole genome shotgun (WGS) entry which is preliminary data.</text>
</comment>
<protein>
    <submittedName>
        <fullName evidence="1">Uncharacterized protein</fullName>
    </submittedName>
</protein>
<dbReference type="EMBL" id="BPLQ01010450">
    <property type="protein sequence ID" value="GIY50825.1"/>
    <property type="molecule type" value="Genomic_DNA"/>
</dbReference>
<gene>
    <name evidence="1" type="ORF">CDAR_537191</name>
</gene>
<evidence type="ECO:0000313" key="2">
    <source>
        <dbReference type="Proteomes" id="UP001054837"/>
    </source>
</evidence>
<evidence type="ECO:0000313" key="1">
    <source>
        <dbReference type="EMBL" id="GIY50825.1"/>
    </source>
</evidence>
<dbReference type="AlphaFoldDB" id="A0AAV4TZK1"/>
<accession>A0AAV4TZK1</accession>
<proteinExistence type="predicted"/>
<keyword evidence="2" id="KW-1185">Reference proteome</keyword>
<name>A0AAV4TZK1_9ARAC</name>
<dbReference type="Proteomes" id="UP001054837">
    <property type="component" value="Unassembled WGS sequence"/>
</dbReference>
<organism evidence="1 2">
    <name type="scientific">Caerostris darwini</name>
    <dbReference type="NCBI Taxonomy" id="1538125"/>
    <lineage>
        <taxon>Eukaryota</taxon>
        <taxon>Metazoa</taxon>
        <taxon>Ecdysozoa</taxon>
        <taxon>Arthropoda</taxon>
        <taxon>Chelicerata</taxon>
        <taxon>Arachnida</taxon>
        <taxon>Araneae</taxon>
        <taxon>Araneomorphae</taxon>
        <taxon>Entelegynae</taxon>
        <taxon>Araneoidea</taxon>
        <taxon>Araneidae</taxon>
        <taxon>Caerostris</taxon>
    </lineage>
</organism>
<sequence length="110" mass="12176">MKVENFPLQLGVGVVSSSETSKPSHRFHASTEIRVPVVTDSRILKGCTENVCTITCCSLSTHFYSHDKSLSTVKYRIDLVWASDRCSIASKLSLDLHAFTEIRVSIVTDS</sequence>